<dbReference type="Proteomes" id="UP001157069">
    <property type="component" value="Unassembled WGS sequence"/>
</dbReference>
<gene>
    <name evidence="5" type="ORF">GCM10025869_27710</name>
</gene>
<dbReference type="SUPFAM" id="SSF46894">
    <property type="entry name" value="C-terminal effector domain of the bipartite response regulators"/>
    <property type="match status" value="1"/>
</dbReference>
<dbReference type="EMBL" id="BSVA01000001">
    <property type="protein sequence ID" value="GMA92242.1"/>
    <property type="molecule type" value="Genomic_DNA"/>
</dbReference>
<dbReference type="PANTHER" id="PTHR44688:SF16">
    <property type="entry name" value="DNA-BINDING TRANSCRIPTIONAL ACTIVATOR DEVR_DOSR"/>
    <property type="match status" value="1"/>
</dbReference>
<evidence type="ECO:0000259" key="4">
    <source>
        <dbReference type="PROSITE" id="PS50043"/>
    </source>
</evidence>
<dbReference type="RefSeq" id="WP_284300913.1">
    <property type="nucleotide sequence ID" value="NZ_BSVA01000001.1"/>
</dbReference>
<dbReference type="CDD" id="cd06170">
    <property type="entry name" value="LuxR_C_like"/>
    <property type="match status" value="1"/>
</dbReference>
<dbReference type="InterPro" id="IPR016032">
    <property type="entry name" value="Sig_transdc_resp-reg_C-effctor"/>
</dbReference>
<sequence>MALLVIEGASNREIAERLYLSVRTVEVHVGRILAKLEVRSRVELTVLAHRIGLSA</sequence>
<dbReference type="PROSITE" id="PS50043">
    <property type="entry name" value="HTH_LUXR_2"/>
    <property type="match status" value="1"/>
</dbReference>
<keyword evidence="2" id="KW-0238">DNA-binding</keyword>
<evidence type="ECO:0000256" key="3">
    <source>
        <dbReference type="ARBA" id="ARBA00023163"/>
    </source>
</evidence>
<keyword evidence="1" id="KW-0805">Transcription regulation</keyword>
<dbReference type="PANTHER" id="PTHR44688">
    <property type="entry name" value="DNA-BINDING TRANSCRIPTIONAL ACTIVATOR DEVR_DOSR"/>
    <property type="match status" value="1"/>
</dbReference>
<reference evidence="6" key="1">
    <citation type="journal article" date="2019" name="Int. J. Syst. Evol. Microbiol.">
        <title>The Global Catalogue of Microorganisms (GCM) 10K type strain sequencing project: providing services to taxonomists for standard genome sequencing and annotation.</title>
        <authorList>
            <consortium name="The Broad Institute Genomics Platform"/>
            <consortium name="The Broad Institute Genome Sequencing Center for Infectious Disease"/>
            <person name="Wu L."/>
            <person name="Ma J."/>
        </authorList>
    </citation>
    <scope>NUCLEOTIDE SEQUENCE [LARGE SCALE GENOMIC DNA]</scope>
    <source>
        <strain evidence="6">NBRC 108755</strain>
    </source>
</reference>
<dbReference type="SMART" id="SM00421">
    <property type="entry name" value="HTH_LUXR"/>
    <property type="match status" value="1"/>
</dbReference>
<proteinExistence type="predicted"/>
<name>A0ABQ6JX06_9MICO</name>
<evidence type="ECO:0000256" key="1">
    <source>
        <dbReference type="ARBA" id="ARBA00023015"/>
    </source>
</evidence>
<comment type="caution">
    <text evidence="5">The sequence shown here is derived from an EMBL/GenBank/DDBJ whole genome shotgun (WGS) entry which is preliminary data.</text>
</comment>
<dbReference type="PROSITE" id="PS00622">
    <property type="entry name" value="HTH_LUXR_1"/>
    <property type="match status" value="1"/>
</dbReference>
<dbReference type="Gene3D" id="1.10.10.10">
    <property type="entry name" value="Winged helix-like DNA-binding domain superfamily/Winged helix DNA-binding domain"/>
    <property type="match status" value="1"/>
</dbReference>
<accession>A0ABQ6JX06</accession>
<feature type="domain" description="HTH luxR-type" evidence="4">
    <location>
        <begin position="1"/>
        <end position="52"/>
    </location>
</feature>
<dbReference type="InterPro" id="IPR036388">
    <property type="entry name" value="WH-like_DNA-bd_sf"/>
</dbReference>
<keyword evidence="3" id="KW-0804">Transcription</keyword>
<evidence type="ECO:0000313" key="6">
    <source>
        <dbReference type="Proteomes" id="UP001157069"/>
    </source>
</evidence>
<dbReference type="InterPro" id="IPR000792">
    <property type="entry name" value="Tscrpt_reg_LuxR_C"/>
</dbReference>
<keyword evidence="6" id="KW-1185">Reference proteome</keyword>
<dbReference type="Pfam" id="PF00196">
    <property type="entry name" value="GerE"/>
    <property type="match status" value="1"/>
</dbReference>
<organism evidence="5 6">
    <name type="scientific">Homoserinibacter gongjuensis</name>
    <dbReference type="NCBI Taxonomy" id="1162968"/>
    <lineage>
        <taxon>Bacteria</taxon>
        <taxon>Bacillati</taxon>
        <taxon>Actinomycetota</taxon>
        <taxon>Actinomycetes</taxon>
        <taxon>Micrococcales</taxon>
        <taxon>Microbacteriaceae</taxon>
        <taxon>Homoserinibacter</taxon>
    </lineage>
</organism>
<dbReference type="PRINTS" id="PR00038">
    <property type="entry name" value="HTHLUXR"/>
</dbReference>
<protein>
    <recommendedName>
        <fullName evidence="4">HTH luxR-type domain-containing protein</fullName>
    </recommendedName>
</protein>
<evidence type="ECO:0000313" key="5">
    <source>
        <dbReference type="EMBL" id="GMA92242.1"/>
    </source>
</evidence>
<evidence type="ECO:0000256" key="2">
    <source>
        <dbReference type="ARBA" id="ARBA00023125"/>
    </source>
</evidence>